<feature type="region of interest" description="Disordered" evidence="1">
    <location>
        <begin position="482"/>
        <end position="540"/>
    </location>
</feature>
<evidence type="ECO:0000313" key="4">
    <source>
        <dbReference type="Proteomes" id="UP000516260"/>
    </source>
</evidence>
<dbReference type="AlphaFoldDB" id="A0A4Z2C1Y1"/>
<dbReference type="GO" id="GO:0030010">
    <property type="term" value="P:establishment of cell polarity"/>
    <property type="evidence" value="ECO:0007669"/>
    <property type="project" value="TreeGrafter"/>
</dbReference>
<dbReference type="GO" id="GO:0005912">
    <property type="term" value="C:adherens junction"/>
    <property type="evidence" value="ECO:0007669"/>
    <property type="project" value="TreeGrafter"/>
</dbReference>
<sequence>LERCVEAWRRAGRTFHFLSAQEQMLPLICRLEVRRSKLIYSPGSDEEAGREENGRIEPVGRSDSCMDHAPARSLEDIVKLVEVSNDGGPLGIHVVPFSGRDRRTLGLLVKRLERGGKAEQQGLFRENDCIVRINHGDLRNIRFEQAQNMFRQAMRSPVIMFHVVPSSMKAHYEQLSHVERNPAYASGRFSPDSLGGSTVSGFDHGPPRMSRHGSQSHAHCPPHPDQPDSYPPLTHPAVSAAKPPTGQTHSPQRALTSTPTTGFSKRAGRRSSIQLKKGPEGLGFSITSRDVPIGGSAPIYVKNILPRGAAIQDGRLKAGDRLLEVNGVDLNGRTQEEVVSLLRATPMGGVVGLLVLRQEDPFLPHEGVSLLFLAASKTEEEELVLTPDGTREFLTFEIPLSDSGSAGLGVSVKGNRSKENHADLGIFDGRLRVNDQLIAVNGESLLGKTNQDAMETLRKSMSTEGNKRGMIQLIVARRVAKRNEVRNPSPPVHSSTSTTPQNANASLDDHERRISHSLYGGLEGLDDNLMPRQGLLPRTI</sequence>
<evidence type="ECO:0000256" key="1">
    <source>
        <dbReference type="SAM" id="MobiDB-lite"/>
    </source>
</evidence>
<feature type="region of interest" description="Disordered" evidence="1">
    <location>
        <begin position="183"/>
        <end position="270"/>
    </location>
</feature>
<dbReference type="GO" id="GO:0051660">
    <property type="term" value="P:establishment of centrosome localization"/>
    <property type="evidence" value="ECO:0007669"/>
    <property type="project" value="TreeGrafter"/>
</dbReference>
<dbReference type="CDD" id="cd23058">
    <property type="entry name" value="PDZ2_Par3-like"/>
    <property type="match status" value="1"/>
</dbReference>
<dbReference type="EMBL" id="SWLE01000007">
    <property type="protein sequence ID" value="TNM98137.1"/>
    <property type="molecule type" value="Genomic_DNA"/>
</dbReference>
<reference evidence="3 4" key="1">
    <citation type="submission" date="2019-04" db="EMBL/GenBank/DDBJ databases">
        <title>The sequence and de novo assembly of Takifugu bimaculatus genome using PacBio and Hi-C technologies.</title>
        <authorList>
            <person name="Xu P."/>
            <person name="Liu B."/>
            <person name="Zhou Z."/>
        </authorList>
    </citation>
    <scope>NUCLEOTIDE SEQUENCE [LARGE SCALE GENOMIC DNA]</scope>
    <source>
        <strain evidence="3">TB-2018</strain>
        <tissue evidence="3">Muscle</tissue>
    </source>
</reference>
<feature type="domain" description="PDZ" evidence="2">
    <location>
        <begin position="77"/>
        <end position="153"/>
    </location>
</feature>
<feature type="domain" description="PDZ" evidence="2">
    <location>
        <begin position="272"/>
        <end position="346"/>
    </location>
</feature>
<dbReference type="PANTHER" id="PTHR16484">
    <property type="entry name" value="PARTITIONING DEFECTIVE 3 RELATED"/>
    <property type="match status" value="1"/>
</dbReference>
<dbReference type="GO" id="GO:0005938">
    <property type="term" value="C:cell cortex"/>
    <property type="evidence" value="ECO:0007669"/>
    <property type="project" value="TreeGrafter"/>
</dbReference>
<dbReference type="SMART" id="SM00228">
    <property type="entry name" value="PDZ"/>
    <property type="match status" value="3"/>
</dbReference>
<dbReference type="GO" id="GO:0035091">
    <property type="term" value="F:phosphatidylinositol binding"/>
    <property type="evidence" value="ECO:0007669"/>
    <property type="project" value="TreeGrafter"/>
</dbReference>
<dbReference type="FunFam" id="2.30.42.10:FF:000011">
    <property type="entry name" value="partitioning defective 3 homolog isoform X1"/>
    <property type="match status" value="1"/>
</dbReference>
<feature type="domain" description="PDZ" evidence="2">
    <location>
        <begin position="397"/>
        <end position="460"/>
    </location>
</feature>
<dbReference type="GO" id="GO:0008104">
    <property type="term" value="P:intracellular protein localization"/>
    <property type="evidence" value="ECO:0007669"/>
    <property type="project" value="TreeGrafter"/>
</dbReference>
<feature type="non-terminal residue" evidence="3">
    <location>
        <position position="540"/>
    </location>
</feature>
<feature type="compositionally biased region" description="Pro residues" evidence="1">
    <location>
        <begin position="221"/>
        <end position="234"/>
    </location>
</feature>
<dbReference type="InterPro" id="IPR052213">
    <property type="entry name" value="PAR3"/>
</dbReference>
<dbReference type="GO" id="GO:0007155">
    <property type="term" value="P:cell adhesion"/>
    <property type="evidence" value="ECO:0007669"/>
    <property type="project" value="TreeGrafter"/>
</dbReference>
<organism evidence="3 4">
    <name type="scientific">Takifugu bimaculatus</name>
    <dbReference type="NCBI Taxonomy" id="433685"/>
    <lineage>
        <taxon>Eukaryota</taxon>
        <taxon>Metazoa</taxon>
        <taxon>Chordata</taxon>
        <taxon>Craniata</taxon>
        <taxon>Vertebrata</taxon>
        <taxon>Euteleostomi</taxon>
        <taxon>Actinopterygii</taxon>
        <taxon>Neopterygii</taxon>
        <taxon>Teleostei</taxon>
        <taxon>Neoteleostei</taxon>
        <taxon>Acanthomorphata</taxon>
        <taxon>Eupercaria</taxon>
        <taxon>Tetraodontiformes</taxon>
        <taxon>Tetradontoidea</taxon>
        <taxon>Tetraodontidae</taxon>
        <taxon>Takifugu</taxon>
    </lineage>
</organism>
<dbReference type="GO" id="GO:0016324">
    <property type="term" value="C:apical plasma membrane"/>
    <property type="evidence" value="ECO:0007669"/>
    <property type="project" value="TreeGrafter"/>
</dbReference>
<evidence type="ECO:0000259" key="2">
    <source>
        <dbReference type="PROSITE" id="PS50106"/>
    </source>
</evidence>
<protein>
    <recommendedName>
        <fullName evidence="2">PDZ domain-containing protein</fullName>
    </recommendedName>
</protein>
<dbReference type="SUPFAM" id="SSF50156">
    <property type="entry name" value="PDZ domain-like"/>
    <property type="match status" value="3"/>
</dbReference>
<comment type="caution">
    <text evidence="3">The sequence shown here is derived from an EMBL/GenBank/DDBJ whole genome shotgun (WGS) entry which is preliminary data.</text>
</comment>
<evidence type="ECO:0000313" key="3">
    <source>
        <dbReference type="EMBL" id="TNM98137.1"/>
    </source>
</evidence>
<name>A0A4Z2C1Y1_9TELE</name>
<gene>
    <name evidence="3" type="ORF">fugu_014383</name>
</gene>
<dbReference type="GO" id="GO:0045197">
    <property type="term" value="P:establishment or maintenance of epithelial cell apical/basal polarity"/>
    <property type="evidence" value="ECO:0007669"/>
    <property type="project" value="TreeGrafter"/>
</dbReference>
<feature type="non-terminal residue" evidence="3">
    <location>
        <position position="1"/>
    </location>
</feature>
<keyword evidence="4" id="KW-1185">Reference proteome</keyword>
<dbReference type="GO" id="GO:0000226">
    <property type="term" value="P:microtubule cytoskeleton organization"/>
    <property type="evidence" value="ECO:0007669"/>
    <property type="project" value="TreeGrafter"/>
</dbReference>
<feature type="region of interest" description="Disordered" evidence="1">
    <location>
        <begin position="42"/>
        <end position="65"/>
    </location>
</feature>
<dbReference type="Pfam" id="PF00595">
    <property type="entry name" value="PDZ"/>
    <property type="match status" value="2"/>
</dbReference>
<dbReference type="InterPro" id="IPR036034">
    <property type="entry name" value="PDZ_sf"/>
</dbReference>
<feature type="compositionally biased region" description="Polar residues" evidence="1">
    <location>
        <begin position="245"/>
        <end position="263"/>
    </location>
</feature>
<dbReference type="GO" id="GO:0043296">
    <property type="term" value="C:apical junction complex"/>
    <property type="evidence" value="ECO:0007669"/>
    <property type="project" value="TreeGrafter"/>
</dbReference>
<dbReference type="Proteomes" id="UP000516260">
    <property type="component" value="Chromosome 15"/>
</dbReference>
<dbReference type="CDD" id="cd23059">
    <property type="entry name" value="PDZ3_Par3-like"/>
    <property type="match status" value="1"/>
</dbReference>
<dbReference type="PANTHER" id="PTHR16484:SF10">
    <property type="entry name" value="PARTITIONING DEFECTIVE 3 HOMOLOG"/>
    <property type="match status" value="1"/>
</dbReference>
<feature type="compositionally biased region" description="Basic and acidic residues" evidence="1">
    <location>
        <begin position="50"/>
        <end position="65"/>
    </location>
</feature>
<dbReference type="PROSITE" id="PS50106">
    <property type="entry name" value="PDZ"/>
    <property type="match status" value="3"/>
</dbReference>
<dbReference type="CDD" id="cd06691">
    <property type="entry name" value="PDZ1_Par3-like"/>
    <property type="match status" value="1"/>
</dbReference>
<proteinExistence type="predicted"/>
<accession>A0A4Z2C1Y1</accession>
<dbReference type="Gene3D" id="2.30.42.10">
    <property type="match status" value="3"/>
</dbReference>
<dbReference type="InterPro" id="IPR001478">
    <property type="entry name" value="PDZ"/>
</dbReference>